<gene>
    <name evidence="1" type="ORF">NO1_0892</name>
</gene>
<comment type="caution">
    <text evidence="1">The sequence shown here is derived from an EMBL/GenBank/DDBJ whole genome shotgun (WGS) entry which is preliminary data.</text>
</comment>
<dbReference type="Proteomes" id="UP000269352">
    <property type="component" value="Unassembled WGS sequence"/>
</dbReference>
<sequence length="63" mass="7046">MPTVKEQVIGLVKSLPDDDLTLEDVIEELYFKMQVDKGLAELDAGQTLPQSEVKARMAKWLNG</sequence>
<accession>A0A388TB12</accession>
<reference evidence="1 2" key="1">
    <citation type="journal article" date="2019" name="ISME J.">
        <title>Genome analyses of uncultured TG2/ZB3 bacteria in 'Margulisbacteria' specifically attached to ectosymbiotic spirochetes of protists in the termite gut.</title>
        <authorList>
            <person name="Utami Y.D."/>
            <person name="Kuwahara H."/>
            <person name="Igai K."/>
            <person name="Murakami T."/>
            <person name="Sugaya K."/>
            <person name="Morikawa T."/>
            <person name="Nagura Y."/>
            <person name="Yuki M."/>
            <person name="Deevong P."/>
            <person name="Inoue T."/>
            <person name="Kihara K."/>
            <person name="Lo N."/>
            <person name="Yamada A."/>
            <person name="Ohkuma M."/>
            <person name="Hongoh Y."/>
        </authorList>
    </citation>
    <scope>NUCLEOTIDE SEQUENCE [LARGE SCALE GENOMIC DNA]</scope>
    <source>
        <strain evidence="1">NkOx7-01</strain>
    </source>
</reference>
<evidence type="ECO:0000313" key="2">
    <source>
        <dbReference type="Proteomes" id="UP000269352"/>
    </source>
</evidence>
<proteinExistence type="predicted"/>
<keyword evidence="2" id="KW-1185">Reference proteome</keyword>
<protein>
    <submittedName>
        <fullName evidence="1">Uncharacterized protein</fullName>
    </submittedName>
</protein>
<dbReference type="AlphaFoldDB" id="A0A388TB12"/>
<evidence type="ECO:0000313" key="1">
    <source>
        <dbReference type="EMBL" id="GBR73528.1"/>
    </source>
</evidence>
<organism evidence="1 2">
    <name type="scientific">Termititenax aidoneus</name>
    <dbReference type="NCBI Taxonomy" id="2218524"/>
    <lineage>
        <taxon>Bacteria</taxon>
        <taxon>Bacillati</taxon>
        <taxon>Candidatus Margulisiibacteriota</taxon>
        <taxon>Candidatus Termititenacia</taxon>
        <taxon>Candidatus Termititenacales</taxon>
        <taxon>Candidatus Termititenacaceae</taxon>
        <taxon>Candidatus Termititenax</taxon>
    </lineage>
</organism>
<name>A0A388TB12_TERA1</name>
<dbReference type="EMBL" id="BGZN01000013">
    <property type="protein sequence ID" value="GBR73528.1"/>
    <property type="molecule type" value="Genomic_DNA"/>
</dbReference>